<dbReference type="RefSeq" id="WP_311341391.1">
    <property type="nucleotide sequence ID" value="NZ_JAVRHS010000011.1"/>
</dbReference>
<gene>
    <name evidence="1" type="ORF">RM533_11625</name>
</gene>
<organism evidence="1 2">
    <name type="scientific">Croceicoccus esteveae</name>
    <dbReference type="NCBI Taxonomy" id="3075597"/>
    <lineage>
        <taxon>Bacteria</taxon>
        <taxon>Pseudomonadati</taxon>
        <taxon>Pseudomonadota</taxon>
        <taxon>Alphaproteobacteria</taxon>
        <taxon>Sphingomonadales</taxon>
        <taxon>Erythrobacteraceae</taxon>
        <taxon>Croceicoccus</taxon>
    </lineage>
</organism>
<accession>A0ABU2ZJQ2</accession>
<dbReference type="InterPro" id="IPR019225">
    <property type="entry name" value="DUF2155"/>
</dbReference>
<proteinExistence type="predicted"/>
<reference evidence="1 2" key="1">
    <citation type="submission" date="2023-09" db="EMBL/GenBank/DDBJ databases">
        <authorList>
            <person name="Rey-Velasco X."/>
        </authorList>
    </citation>
    <scope>NUCLEOTIDE SEQUENCE [LARGE SCALE GENOMIC DNA]</scope>
    <source>
        <strain evidence="1 2">F390</strain>
    </source>
</reference>
<sequence length="188" mass="20531">MNMPVAGRTALVAACAAVALTGCERQVAAPQPERFELDAPATGTITADQDAFEATLDLPQGTPMAERVATIGLLNKRNSITQDLELRPGEERRIEDVIIRLEACERTAPWEDQPETGAFVQVLVQTAQRNDPDARYAKVFSGWLFKSSPSLNVVEHPIYDVWVKECAMSYPGEEARSSTDENPTGNAV</sequence>
<evidence type="ECO:0000313" key="1">
    <source>
        <dbReference type="EMBL" id="MDT0576823.1"/>
    </source>
</evidence>
<dbReference type="Pfam" id="PF09923">
    <property type="entry name" value="DUF2155"/>
    <property type="match status" value="1"/>
</dbReference>
<name>A0ABU2ZJQ2_9SPHN</name>
<evidence type="ECO:0000313" key="2">
    <source>
        <dbReference type="Proteomes" id="UP001259803"/>
    </source>
</evidence>
<keyword evidence="2" id="KW-1185">Reference proteome</keyword>
<protein>
    <submittedName>
        <fullName evidence="1">DUF2155 domain-containing protein</fullName>
    </submittedName>
</protein>
<dbReference type="Proteomes" id="UP001259803">
    <property type="component" value="Unassembled WGS sequence"/>
</dbReference>
<dbReference type="EMBL" id="JAVRHS010000011">
    <property type="protein sequence ID" value="MDT0576823.1"/>
    <property type="molecule type" value="Genomic_DNA"/>
</dbReference>
<comment type="caution">
    <text evidence="1">The sequence shown here is derived from an EMBL/GenBank/DDBJ whole genome shotgun (WGS) entry which is preliminary data.</text>
</comment>